<feature type="transmembrane region" description="Helical" evidence="1">
    <location>
        <begin position="408"/>
        <end position="429"/>
    </location>
</feature>
<keyword evidence="4" id="KW-1185">Reference proteome</keyword>
<proteinExistence type="predicted"/>
<evidence type="ECO:0000259" key="2">
    <source>
        <dbReference type="Pfam" id="PF07158"/>
    </source>
</evidence>
<evidence type="ECO:0000313" key="3">
    <source>
        <dbReference type="EMBL" id="WBW50062.1"/>
    </source>
</evidence>
<keyword evidence="1" id="KW-0812">Transmembrane</keyword>
<sequence length="431" mass="46727">MNTLIILAIITTIFIGYKYRYNVGIIAILFAYLFGAFGLDLSPQDILGLWPMKIFFVIFAVSLFYNFAVVNGTMDRLAGHLLYRFRHFPNAIYLIIYAVSVILSAMGAGFFTVMAVFCPIAMRICKRSNKNILIGAQAVNWGASGGANLMTSGSGIVFQGLLVEQGFEHPFSMGIPIFLFTIIYPFILLLGYLVYERLTGRSTTDSIAVTKPEPYTSKQKINIVLIIFTILLALVFPFLTLYTSNPLIHTINGKIDIGLVCAGMSVVALLLGLGDQKEVLTRVPWNTIVMLCGMGMLIEVAIAAGLSDQIGHFMNANVPPLLLPVSFCLVAGAMSFFSSTLSVVTPALFPVVGAMVALNPSLNPELLFTAVVAGSLCTNISPFSSAGSLMQMSAPTEADREVLFDKQLLVGMPLSYAVCTAFVFILTFIMG</sequence>
<feature type="domain" description="Dicarboxylate carrier MatC N-terminal" evidence="2">
    <location>
        <begin position="4"/>
        <end position="147"/>
    </location>
</feature>
<gene>
    <name evidence="3" type="ORF">O6R05_00425</name>
</gene>
<evidence type="ECO:0000256" key="1">
    <source>
        <dbReference type="SAM" id="Phobius"/>
    </source>
</evidence>
<dbReference type="InterPro" id="IPR009827">
    <property type="entry name" value="MatC_N"/>
</dbReference>
<dbReference type="Proteomes" id="UP001210339">
    <property type="component" value="Chromosome"/>
</dbReference>
<dbReference type="EMBL" id="CP115667">
    <property type="protein sequence ID" value="WBW50062.1"/>
    <property type="molecule type" value="Genomic_DNA"/>
</dbReference>
<protein>
    <submittedName>
        <fullName evidence="3">SLC13 family permease</fullName>
    </submittedName>
</protein>
<feature type="transmembrane region" description="Helical" evidence="1">
    <location>
        <begin position="175"/>
        <end position="195"/>
    </location>
</feature>
<feature type="transmembrane region" description="Helical" evidence="1">
    <location>
        <begin position="255"/>
        <end position="273"/>
    </location>
</feature>
<dbReference type="Pfam" id="PF07158">
    <property type="entry name" value="MatC_N"/>
    <property type="match status" value="1"/>
</dbReference>
<keyword evidence="1" id="KW-1133">Transmembrane helix</keyword>
<name>A0ABY7QTE1_9FIRM</name>
<feature type="transmembrane region" description="Helical" evidence="1">
    <location>
        <begin position="50"/>
        <end position="70"/>
    </location>
</feature>
<dbReference type="RefSeq" id="WP_271191593.1">
    <property type="nucleotide sequence ID" value="NZ_CP115667.1"/>
</dbReference>
<evidence type="ECO:0000313" key="4">
    <source>
        <dbReference type="Proteomes" id="UP001210339"/>
    </source>
</evidence>
<feature type="transmembrane region" description="Helical" evidence="1">
    <location>
        <begin position="91"/>
        <end position="122"/>
    </location>
</feature>
<accession>A0ABY7QTE1</accession>
<reference evidence="3 4" key="1">
    <citation type="submission" date="2023-01" db="EMBL/GenBank/DDBJ databases">
        <authorList>
            <person name="Lee S.H."/>
            <person name="Jung H.S."/>
            <person name="Yun J.U."/>
        </authorList>
    </citation>
    <scope>NUCLEOTIDE SEQUENCE [LARGE SCALE GENOMIC DNA]</scope>
    <source>
        <strain evidence="3 4">CBA3646</strain>
    </source>
</reference>
<organism evidence="3 4">
    <name type="scientific">Peptoniphilus equinus</name>
    <dbReference type="NCBI Taxonomy" id="3016343"/>
    <lineage>
        <taxon>Bacteria</taxon>
        <taxon>Bacillati</taxon>
        <taxon>Bacillota</taxon>
        <taxon>Tissierellia</taxon>
        <taxon>Tissierellales</taxon>
        <taxon>Peptoniphilaceae</taxon>
        <taxon>Peptoniphilus</taxon>
    </lineage>
</organism>
<feature type="transmembrane region" description="Helical" evidence="1">
    <location>
        <begin position="318"/>
        <end position="337"/>
    </location>
</feature>
<keyword evidence="1" id="KW-0472">Membrane</keyword>
<feature type="transmembrane region" description="Helical" evidence="1">
    <location>
        <begin position="285"/>
        <end position="306"/>
    </location>
</feature>
<feature type="transmembrane region" description="Helical" evidence="1">
    <location>
        <begin position="221"/>
        <end position="243"/>
    </location>
</feature>
<feature type="transmembrane region" description="Helical" evidence="1">
    <location>
        <begin position="21"/>
        <end position="38"/>
    </location>
</feature>